<sequence>MNMKLDRFQMLREERGWKQSDMARQLWVGQSTYSGYETGKIQVPVDTLLKLADIYGVSIDYLLGRTDKR</sequence>
<reference evidence="3" key="1">
    <citation type="journal article" date="2021" name="PeerJ">
        <title>Extensive microbial diversity within the chicken gut microbiome revealed by metagenomics and culture.</title>
        <authorList>
            <person name="Gilroy R."/>
            <person name="Ravi A."/>
            <person name="Getino M."/>
            <person name="Pursley I."/>
            <person name="Horton D.L."/>
            <person name="Alikhan N.F."/>
            <person name="Baker D."/>
            <person name="Gharbi K."/>
            <person name="Hall N."/>
            <person name="Watson M."/>
            <person name="Adriaenssens E.M."/>
            <person name="Foster-Nyarko E."/>
            <person name="Jarju S."/>
            <person name="Secka A."/>
            <person name="Antonio M."/>
            <person name="Oren A."/>
            <person name="Chaudhuri R.R."/>
            <person name="La Ragione R."/>
            <person name="Hildebrand F."/>
            <person name="Pallen M.J."/>
        </authorList>
    </citation>
    <scope>NUCLEOTIDE SEQUENCE</scope>
    <source>
        <strain evidence="3">ChiBcec18-1249</strain>
    </source>
</reference>
<dbReference type="Proteomes" id="UP000823824">
    <property type="component" value="Unassembled WGS sequence"/>
</dbReference>
<dbReference type="PANTHER" id="PTHR46558:SF14">
    <property type="entry name" value="HTH-TYPE TRANSCRIPTIONAL REGULATOR ANSR"/>
    <property type="match status" value="1"/>
</dbReference>
<name>A0A9D2LKM9_9FIRM</name>
<dbReference type="AlphaFoldDB" id="A0A9D2LKM9"/>
<evidence type="ECO:0000259" key="2">
    <source>
        <dbReference type="PROSITE" id="PS50943"/>
    </source>
</evidence>
<comment type="caution">
    <text evidence="3">The sequence shown here is derived from an EMBL/GenBank/DDBJ whole genome shotgun (WGS) entry which is preliminary data.</text>
</comment>
<protein>
    <submittedName>
        <fullName evidence="3">Helix-turn-helix transcriptional regulator</fullName>
    </submittedName>
</protein>
<dbReference type="Gene3D" id="1.10.260.40">
    <property type="entry name" value="lambda repressor-like DNA-binding domains"/>
    <property type="match status" value="1"/>
</dbReference>
<keyword evidence="1" id="KW-0238">DNA-binding</keyword>
<dbReference type="CDD" id="cd00093">
    <property type="entry name" value="HTH_XRE"/>
    <property type="match status" value="1"/>
</dbReference>
<dbReference type="GO" id="GO:0003677">
    <property type="term" value="F:DNA binding"/>
    <property type="evidence" value="ECO:0007669"/>
    <property type="project" value="UniProtKB-KW"/>
</dbReference>
<dbReference type="SUPFAM" id="SSF47413">
    <property type="entry name" value="lambda repressor-like DNA-binding domains"/>
    <property type="match status" value="1"/>
</dbReference>
<dbReference type="EMBL" id="DWZJ01000104">
    <property type="protein sequence ID" value="HJB14304.1"/>
    <property type="molecule type" value="Genomic_DNA"/>
</dbReference>
<gene>
    <name evidence="3" type="ORF">H9787_11435</name>
</gene>
<dbReference type="InterPro" id="IPR001387">
    <property type="entry name" value="Cro/C1-type_HTH"/>
</dbReference>
<dbReference type="InterPro" id="IPR010982">
    <property type="entry name" value="Lambda_DNA-bd_dom_sf"/>
</dbReference>
<evidence type="ECO:0000256" key="1">
    <source>
        <dbReference type="ARBA" id="ARBA00023125"/>
    </source>
</evidence>
<dbReference type="PANTHER" id="PTHR46558">
    <property type="entry name" value="TRACRIPTIONAL REGULATORY PROTEIN-RELATED-RELATED"/>
    <property type="match status" value="1"/>
</dbReference>
<organism evidence="3 4">
    <name type="scientific">Candidatus Oscillibacter excrementigallinarum</name>
    <dbReference type="NCBI Taxonomy" id="2838716"/>
    <lineage>
        <taxon>Bacteria</taxon>
        <taxon>Bacillati</taxon>
        <taxon>Bacillota</taxon>
        <taxon>Clostridia</taxon>
        <taxon>Eubacteriales</taxon>
        <taxon>Oscillospiraceae</taxon>
        <taxon>Oscillibacter</taxon>
    </lineage>
</organism>
<evidence type="ECO:0000313" key="3">
    <source>
        <dbReference type="EMBL" id="HJB14304.1"/>
    </source>
</evidence>
<accession>A0A9D2LKM9</accession>
<evidence type="ECO:0000313" key="4">
    <source>
        <dbReference type="Proteomes" id="UP000823824"/>
    </source>
</evidence>
<dbReference type="PROSITE" id="PS50943">
    <property type="entry name" value="HTH_CROC1"/>
    <property type="match status" value="1"/>
</dbReference>
<feature type="domain" description="HTH cro/C1-type" evidence="2">
    <location>
        <begin position="11"/>
        <end position="62"/>
    </location>
</feature>
<reference evidence="3" key="2">
    <citation type="submission" date="2021-04" db="EMBL/GenBank/DDBJ databases">
        <authorList>
            <person name="Gilroy R."/>
        </authorList>
    </citation>
    <scope>NUCLEOTIDE SEQUENCE</scope>
    <source>
        <strain evidence="3">ChiBcec18-1249</strain>
    </source>
</reference>
<dbReference type="Pfam" id="PF01381">
    <property type="entry name" value="HTH_3"/>
    <property type="match status" value="1"/>
</dbReference>
<dbReference type="SMART" id="SM00530">
    <property type="entry name" value="HTH_XRE"/>
    <property type="match status" value="1"/>
</dbReference>
<proteinExistence type="predicted"/>